<protein>
    <submittedName>
        <fullName evidence="3">META domain-containing protein</fullName>
    </submittedName>
</protein>
<comment type="caution">
    <text evidence="3">The sequence shown here is derived from an EMBL/GenBank/DDBJ whole genome shotgun (WGS) entry which is preliminary data.</text>
</comment>
<evidence type="ECO:0000259" key="2">
    <source>
        <dbReference type="Pfam" id="PF03724"/>
    </source>
</evidence>
<dbReference type="InterPro" id="IPR043176">
    <property type="entry name" value="NlpE_N_sf"/>
</dbReference>
<dbReference type="Pfam" id="PF04170">
    <property type="entry name" value="NlpE"/>
    <property type="match status" value="1"/>
</dbReference>
<dbReference type="InterPro" id="IPR005184">
    <property type="entry name" value="DUF306_Meta_HslJ"/>
</dbReference>
<reference evidence="3 4" key="1">
    <citation type="submission" date="2020-07" db="EMBL/GenBank/DDBJ databases">
        <authorList>
            <person name="Sun Q."/>
        </authorList>
    </citation>
    <scope>NUCLEOTIDE SEQUENCE [LARGE SCALE GENOMIC DNA]</scope>
    <source>
        <strain evidence="3 4">MAH-1</strain>
    </source>
</reference>
<sequence>MKQLICIFSMILIIGCSPKKEKDPPLAPTEIGDTTITDTPDNSENSLDYLGRYKGPVSGSETALELAEDFSYVMTRIQSGKRTEEKGTFKWNTTGNGIILKNTTGEEHHFFVGEHYLVLADTSGKRLNPANSGQDVLLKQSEAEAAKSDGTPMDRLPQKITGIHWKLSEINGRTFRQSDTKDYFIQLNDDGSFGAFAGCNRMGGKYQIKESKVRMFNIISTMMACPEMKIEDEFKMALETSDNYVANEKVLQFRKGGTNLLKFEAFALPKP</sequence>
<gene>
    <name evidence="3" type="ORF">HZF10_09720</name>
</gene>
<dbReference type="Pfam" id="PF03724">
    <property type="entry name" value="META"/>
    <property type="match status" value="1"/>
</dbReference>
<dbReference type="Proteomes" id="UP000535020">
    <property type="component" value="Unassembled WGS sequence"/>
</dbReference>
<dbReference type="InterPro" id="IPR053147">
    <property type="entry name" value="Hsp_HslJ-like"/>
</dbReference>
<dbReference type="InterPro" id="IPR007298">
    <property type="entry name" value="Cu-R_lipoprotein_NlpE"/>
</dbReference>
<feature type="compositionally biased region" description="Polar residues" evidence="1">
    <location>
        <begin position="32"/>
        <end position="43"/>
    </location>
</feature>
<feature type="region of interest" description="Disordered" evidence="1">
    <location>
        <begin position="21"/>
        <end position="43"/>
    </location>
</feature>
<dbReference type="AlphaFoldDB" id="A0A7Y8Y2B8"/>
<evidence type="ECO:0000256" key="1">
    <source>
        <dbReference type="SAM" id="MobiDB-lite"/>
    </source>
</evidence>
<feature type="domain" description="DUF306" evidence="2">
    <location>
        <begin position="158"/>
        <end position="263"/>
    </location>
</feature>
<accession>A0A7Y8Y2B8</accession>
<keyword evidence="4" id="KW-1185">Reference proteome</keyword>
<proteinExistence type="predicted"/>
<evidence type="ECO:0000313" key="4">
    <source>
        <dbReference type="Proteomes" id="UP000535020"/>
    </source>
</evidence>
<evidence type="ECO:0000313" key="3">
    <source>
        <dbReference type="EMBL" id="NYA71196.1"/>
    </source>
</evidence>
<dbReference type="InterPro" id="IPR038670">
    <property type="entry name" value="HslJ-like_sf"/>
</dbReference>
<organism evidence="3 4">
    <name type="scientific">Flavobacterium agri</name>
    <dbReference type="NCBI Taxonomy" id="2743471"/>
    <lineage>
        <taxon>Bacteria</taxon>
        <taxon>Pseudomonadati</taxon>
        <taxon>Bacteroidota</taxon>
        <taxon>Flavobacteriia</taxon>
        <taxon>Flavobacteriales</taxon>
        <taxon>Flavobacteriaceae</taxon>
        <taxon>Flavobacterium</taxon>
    </lineage>
</organism>
<dbReference type="PANTHER" id="PTHR35535">
    <property type="entry name" value="HEAT SHOCK PROTEIN HSLJ"/>
    <property type="match status" value="1"/>
</dbReference>
<dbReference type="Gene3D" id="2.40.128.270">
    <property type="match status" value="1"/>
</dbReference>
<dbReference type="RefSeq" id="WP_176005997.1">
    <property type="nucleotide sequence ID" value="NZ_JABWMI010000010.1"/>
</dbReference>
<dbReference type="Gene3D" id="2.40.128.300">
    <property type="match status" value="1"/>
</dbReference>
<dbReference type="PROSITE" id="PS51257">
    <property type="entry name" value="PROKAR_LIPOPROTEIN"/>
    <property type="match status" value="1"/>
</dbReference>
<name>A0A7Y8Y2B8_9FLAO</name>
<dbReference type="PANTHER" id="PTHR35535:SF2">
    <property type="entry name" value="DUF306 DOMAIN-CONTAINING PROTEIN"/>
    <property type="match status" value="1"/>
</dbReference>
<dbReference type="EMBL" id="JACBJI010000003">
    <property type="protein sequence ID" value="NYA71196.1"/>
    <property type="molecule type" value="Genomic_DNA"/>
</dbReference>